<accession>A0ABZ2THE1</accession>
<dbReference type="RefSeq" id="WP_317054531.1">
    <property type="nucleotide sequence ID" value="NZ_CP146606.1"/>
</dbReference>
<dbReference type="Proteomes" id="UP001281305">
    <property type="component" value="Chromosome"/>
</dbReference>
<sequence>MHDFEEFDWMHASKAERVEPTKKLFLALKAVSDITGRAVDLLMDDAYGTPNTTSPHYASNFRRGNIAAGKALMIHRWLEENHFEIAKTAAPELFQFNPKSAWQQFVDRHAIKGQLRILKLKDSMGLIERDDEDRPDRDTLRLTQRFCFELETEMIGRVLAFQKYQNKWHNFPLGADQRNLWGRVASNPQLLPCAPDGSPIALKENNDAGDHQFAMIVSDAQKLPSEMRQLAKLDLESQAFELHVVAVTIVT</sequence>
<reference evidence="1 2" key="1">
    <citation type="submission" date="2024-02" db="EMBL/GenBank/DDBJ databases">
        <title>Roseovarius strain W115 nov., isolated from a marine algae.</title>
        <authorList>
            <person name="Lee M.W."/>
            <person name="Lee J.K."/>
            <person name="Kim J.M."/>
            <person name="Choi D.G."/>
            <person name="Baek J.H."/>
            <person name="Bayburt H."/>
            <person name="Jung J.J."/>
            <person name="Han D.M."/>
            <person name="Jeon C.O."/>
        </authorList>
    </citation>
    <scope>NUCLEOTIDE SEQUENCE [LARGE SCALE GENOMIC DNA]</scope>
    <source>
        <strain evidence="1 2">W115</strain>
    </source>
</reference>
<keyword evidence="2" id="KW-1185">Reference proteome</keyword>
<name>A0ABZ2THE1_9RHOB</name>
<proteinExistence type="predicted"/>
<evidence type="ECO:0000313" key="2">
    <source>
        <dbReference type="Proteomes" id="UP001281305"/>
    </source>
</evidence>
<gene>
    <name evidence="1" type="ORF">RZS32_015840</name>
</gene>
<evidence type="ECO:0000313" key="1">
    <source>
        <dbReference type="EMBL" id="WYK17845.1"/>
    </source>
</evidence>
<dbReference type="EMBL" id="CP146606">
    <property type="protein sequence ID" value="WYK17845.1"/>
    <property type="molecule type" value="Genomic_DNA"/>
</dbReference>
<organism evidence="1 2">
    <name type="scientific">Roseovarius rhodophyticola</name>
    <dbReference type="NCBI Taxonomy" id="3080827"/>
    <lineage>
        <taxon>Bacteria</taxon>
        <taxon>Pseudomonadati</taxon>
        <taxon>Pseudomonadota</taxon>
        <taxon>Alphaproteobacteria</taxon>
        <taxon>Rhodobacterales</taxon>
        <taxon>Roseobacteraceae</taxon>
        <taxon>Roseovarius</taxon>
    </lineage>
</organism>
<protein>
    <submittedName>
        <fullName evidence="1">Uncharacterized protein</fullName>
    </submittedName>
</protein>